<comment type="caution">
    <text evidence="2">The sequence shown here is derived from an EMBL/GenBank/DDBJ whole genome shotgun (WGS) entry which is preliminary data.</text>
</comment>
<organism evidence="2 3">
    <name type="scientific">Heterodera trifolii</name>
    <dbReference type="NCBI Taxonomy" id="157864"/>
    <lineage>
        <taxon>Eukaryota</taxon>
        <taxon>Metazoa</taxon>
        <taxon>Ecdysozoa</taxon>
        <taxon>Nematoda</taxon>
        <taxon>Chromadorea</taxon>
        <taxon>Rhabditida</taxon>
        <taxon>Tylenchina</taxon>
        <taxon>Tylenchomorpha</taxon>
        <taxon>Tylenchoidea</taxon>
        <taxon>Heteroderidae</taxon>
        <taxon>Heteroderinae</taxon>
        <taxon>Heterodera</taxon>
    </lineage>
</organism>
<evidence type="ECO:0000313" key="2">
    <source>
        <dbReference type="EMBL" id="KAL3120714.1"/>
    </source>
</evidence>
<accession>A0ABD2M2R1</accession>
<reference evidence="2 3" key="1">
    <citation type="submission" date="2024-10" db="EMBL/GenBank/DDBJ databases">
        <authorList>
            <person name="Kim D."/>
        </authorList>
    </citation>
    <scope>NUCLEOTIDE SEQUENCE [LARGE SCALE GENOMIC DNA]</scope>
    <source>
        <strain evidence="2">BH-2024</strain>
    </source>
</reference>
<proteinExistence type="predicted"/>
<protein>
    <submittedName>
        <fullName evidence="2">Uncharacterized protein</fullName>
    </submittedName>
</protein>
<evidence type="ECO:0000313" key="3">
    <source>
        <dbReference type="Proteomes" id="UP001620626"/>
    </source>
</evidence>
<dbReference type="AlphaFoldDB" id="A0ABD2M2R1"/>
<sequence length="168" mass="18511">MASDGGDGTGKCVARGQTNESALLNNNFPQTRHHGNWKAHNGAKAMGSHRRMTTEEKRSDGIGIGTVRPRHSFILSFTTGKLANKLLFPSFSHLRPKYKSIRSIPRGHGFMPKTRQILPAPTFALLPPSPPSFFITRTKFVVLCAICSHANQLAIANASRNLLLWHSK</sequence>
<dbReference type="EMBL" id="JBICBT010000207">
    <property type="protein sequence ID" value="KAL3120714.1"/>
    <property type="molecule type" value="Genomic_DNA"/>
</dbReference>
<keyword evidence="3" id="KW-1185">Reference proteome</keyword>
<gene>
    <name evidence="2" type="ORF">niasHT_008006</name>
</gene>
<dbReference type="Proteomes" id="UP001620626">
    <property type="component" value="Unassembled WGS sequence"/>
</dbReference>
<evidence type="ECO:0000256" key="1">
    <source>
        <dbReference type="SAM" id="MobiDB-lite"/>
    </source>
</evidence>
<feature type="region of interest" description="Disordered" evidence="1">
    <location>
        <begin position="25"/>
        <end position="63"/>
    </location>
</feature>
<name>A0ABD2M2R1_9BILA</name>